<keyword evidence="2" id="KW-0800">Toxin</keyword>
<sequence>MRARDSINRSQQVQDSRLKVLYGSGSNASVNGNLNKGKLNYAQVEEQSGLHAGKDGVDVTVQGNTHLKGGVVDSQSTADKNHFSTGTLTTENIHNYSEVKVENIGGGFSTDMSQNMANGAAAGLSALGNVNQSDSSTTQSAVGDNIQLTVNQGEVPTALSRDTQNANAKTERFDITEARERQEMAQVIGEIANNSVEIALKPRLDKAEQDKKDAQRSLDKNPNDAQAQAQLAQANAVIAQYGQGSDIQMAVRAVTGVLQGIATGNVGQAVVGGLSPYANKLIKEATTDQSGQVNEEANLMAHALLGAIEAYATGNHAGAGAAGAVTGELAAGLIIKQLYDKDSPDELTEAQKQTVTALSQLASGLAGGLVGDSTSSAISAAEIGKRAVEDNYLSTKQEQMLAEEIKNCGGKFSCELKAEAYWKMVSAGQNASFAAGVLAGVPESLYDTVSDIFSMVSSPVETIDALITLVSQDGMFSQVAEGIKQDYIARLEHFRQEYERAGAGGSFNAGREVGKLVTEAASMLTGGAGITKASTTALSKGISKSIQIGTHQVYRVKNWSTIRELVNDTNSIVEATEKGFINAGKIKSSAYVLKPTSEMEKKLIDDIVSSGDLTGSKTEQLFNSLAERSGYKVLKGGKYRANNGFDHVWQAKDGSIVIVDSKQLKNGALQVSTKGAKLNDKFTNQLSEDWITAVEKQLPRDGEVRRAFDLARKAGSPIKTIVVAVDKSDKTVKIIPVKIPNQIQSK</sequence>
<comment type="caution">
    <text evidence="7">The sequence shown here is derived from an EMBL/GenBank/DDBJ whole genome shotgun (WGS) entry which is preliminary data.</text>
</comment>
<gene>
    <name evidence="7" type="ORF">HKX40_05470</name>
</gene>
<evidence type="ECO:0000313" key="7">
    <source>
        <dbReference type="EMBL" id="NOL49581.1"/>
    </source>
</evidence>
<evidence type="ECO:0000256" key="2">
    <source>
        <dbReference type="ARBA" id="ARBA00022656"/>
    </source>
</evidence>
<dbReference type="CDD" id="cd20732">
    <property type="entry name" value="PoNe_FilH_DUF637_VENN-like"/>
    <property type="match status" value="1"/>
</dbReference>
<reference evidence="7 8" key="1">
    <citation type="submission" date="2020-05" db="EMBL/GenBank/DDBJ databases">
        <authorList>
            <person name="Niu N."/>
        </authorList>
    </citation>
    <scope>NUCLEOTIDE SEQUENCE [LARGE SCALE GENOMIC DNA]</scope>
    <source>
        <strain evidence="7 8">LMG10982</strain>
    </source>
</reference>
<evidence type="ECO:0000313" key="8">
    <source>
        <dbReference type="Proteomes" id="UP000541421"/>
    </source>
</evidence>
<feature type="region of interest" description="Disordered" evidence="5">
    <location>
        <begin position="203"/>
        <end position="226"/>
    </location>
</feature>
<accession>A0A7Y4LBM6</accession>
<feature type="compositionally biased region" description="Basic and acidic residues" evidence="5">
    <location>
        <begin position="203"/>
        <end position="222"/>
    </location>
</feature>
<dbReference type="GO" id="GO:0090729">
    <property type="term" value="F:toxin activity"/>
    <property type="evidence" value="ECO:0007669"/>
    <property type="project" value="UniProtKB-KW"/>
</dbReference>
<keyword evidence="3" id="KW-1266">Target cell cytoplasm</keyword>
<protein>
    <submittedName>
        <fullName evidence="7">VENN motif pre-toxin domain-containing protein</fullName>
    </submittedName>
</protein>
<organism evidence="7 8">
    <name type="scientific">Pelistega europaea</name>
    <dbReference type="NCBI Taxonomy" id="106147"/>
    <lineage>
        <taxon>Bacteria</taxon>
        <taxon>Pseudomonadati</taxon>
        <taxon>Pseudomonadota</taxon>
        <taxon>Betaproteobacteria</taxon>
        <taxon>Burkholderiales</taxon>
        <taxon>Alcaligenaceae</taxon>
        <taxon>Pelistega</taxon>
    </lineage>
</organism>
<dbReference type="AlphaFoldDB" id="A0A7Y4LBM6"/>
<dbReference type="Pfam" id="PF04829">
    <property type="entry name" value="PT-VENN"/>
    <property type="match status" value="1"/>
</dbReference>
<evidence type="ECO:0000256" key="1">
    <source>
        <dbReference type="ARBA" id="ARBA00004219"/>
    </source>
</evidence>
<dbReference type="Proteomes" id="UP000541421">
    <property type="component" value="Unassembled WGS sequence"/>
</dbReference>
<feature type="domain" description="VENN motif-containing" evidence="6">
    <location>
        <begin position="344"/>
        <end position="394"/>
    </location>
</feature>
<dbReference type="InterPro" id="IPR006914">
    <property type="entry name" value="VENN_dom"/>
</dbReference>
<keyword evidence="8" id="KW-1185">Reference proteome</keyword>
<name>A0A7Y4LBM6_9BURK</name>
<evidence type="ECO:0000256" key="3">
    <source>
        <dbReference type="ARBA" id="ARBA00022913"/>
    </source>
</evidence>
<evidence type="ECO:0000256" key="4">
    <source>
        <dbReference type="ARBA" id="ARBA00023026"/>
    </source>
</evidence>
<evidence type="ECO:0000259" key="6">
    <source>
        <dbReference type="Pfam" id="PF04829"/>
    </source>
</evidence>
<evidence type="ECO:0000256" key="5">
    <source>
        <dbReference type="SAM" id="MobiDB-lite"/>
    </source>
</evidence>
<dbReference type="RefSeq" id="WP_171588566.1">
    <property type="nucleotide sequence ID" value="NZ_JABGBO010000005.1"/>
</dbReference>
<dbReference type="EMBL" id="JABGBO010000005">
    <property type="protein sequence ID" value="NOL49581.1"/>
    <property type="molecule type" value="Genomic_DNA"/>
</dbReference>
<keyword evidence="4" id="KW-0843">Virulence</keyword>
<proteinExistence type="predicted"/>
<comment type="subcellular location">
    <subcellularLocation>
        <location evidence="1">Target cell</location>
        <location evidence="1">Target cell cytoplasm</location>
    </subcellularLocation>
</comment>